<dbReference type="Proteomes" id="UP000320776">
    <property type="component" value="Chromosome"/>
</dbReference>
<keyword evidence="3" id="KW-0804">Transcription</keyword>
<dbReference type="Gene3D" id="1.10.10.10">
    <property type="entry name" value="Winged helix-like DNA-binding domain superfamily/Winged helix DNA-binding domain"/>
    <property type="match status" value="1"/>
</dbReference>
<dbReference type="SMART" id="SM00347">
    <property type="entry name" value="HTH_MARR"/>
    <property type="match status" value="1"/>
</dbReference>
<feature type="domain" description="HTH marR-type" evidence="4">
    <location>
        <begin position="1"/>
        <end position="139"/>
    </location>
</feature>
<evidence type="ECO:0000256" key="1">
    <source>
        <dbReference type="ARBA" id="ARBA00023015"/>
    </source>
</evidence>
<dbReference type="KEGG" id="sted:SPTER_43900"/>
<dbReference type="InterPro" id="IPR000835">
    <property type="entry name" value="HTH_MarR-typ"/>
</dbReference>
<dbReference type="PANTHER" id="PTHR42756">
    <property type="entry name" value="TRANSCRIPTIONAL REGULATOR, MARR"/>
    <property type="match status" value="1"/>
</dbReference>
<accession>A0A517E013</accession>
<evidence type="ECO:0000256" key="2">
    <source>
        <dbReference type="ARBA" id="ARBA00023125"/>
    </source>
</evidence>
<dbReference type="EMBL" id="CP036259">
    <property type="protein sequence ID" value="QDR82941.1"/>
    <property type="molecule type" value="Genomic_DNA"/>
</dbReference>
<dbReference type="PROSITE" id="PS01117">
    <property type="entry name" value="HTH_MARR_1"/>
    <property type="match status" value="1"/>
</dbReference>
<organism evidence="5 6">
    <name type="scientific">Sporomusa termitida</name>
    <dbReference type="NCBI Taxonomy" id="2377"/>
    <lineage>
        <taxon>Bacteria</taxon>
        <taxon>Bacillati</taxon>
        <taxon>Bacillota</taxon>
        <taxon>Negativicutes</taxon>
        <taxon>Selenomonadales</taxon>
        <taxon>Sporomusaceae</taxon>
        <taxon>Sporomusa</taxon>
    </lineage>
</organism>
<evidence type="ECO:0000313" key="5">
    <source>
        <dbReference type="EMBL" id="QDR82941.1"/>
    </source>
</evidence>
<dbReference type="InterPro" id="IPR036388">
    <property type="entry name" value="WH-like_DNA-bd_sf"/>
</dbReference>
<dbReference type="SUPFAM" id="SSF46785">
    <property type="entry name" value="Winged helix' DNA-binding domain"/>
    <property type="match status" value="1"/>
</dbReference>
<dbReference type="AlphaFoldDB" id="A0A517E013"/>
<dbReference type="PROSITE" id="PS50995">
    <property type="entry name" value="HTH_MARR_2"/>
    <property type="match status" value="1"/>
</dbReference>
<name>A0A517E013_9FIRM</name>
<evidence type="ECO:0000259" key="4">
    <source>
        <dbReference type="PROSITE" id="PS50995"/>
    </source>
</evidence>
<keyword evidence="6" id="KW-1185">Reference proteome</keyword>
<sequence>MLQIFDSTCLLLAKAEQKHYNYTRRLLAKEKLNITPGQMAVIYTLYKGDGISITELGKKCYLDNSTLTGIIDRLERSGLVLRTGQQEDRRSFLICLTAAARALEGRITEIMDRICNSMLAECTEEEIAAFRKVLLNVFARL</sequence>
<dbReference type="GO" id="GO:0003677">
    <property type="term" value="F:DNA binding"/>
    <property type="evidence" value="ECO:0007669"/>
    <property type="project" value="UniProtKB-KW"/>
</dbReference>
<proteinExistence type="predicted"/>
<evidence type="ECO:0000313" key="6">
    <source>
        <dbReference type="Proteomes" id="UP000320776"/>
    </source>
</evidence>
<keyword evidence="1" id="KW-0805">Transcription regulation</keyword>
<dbReference type="InterPro" id="IPR023187">
    <property type="entry name" value="Tscrpt_reg_MarR-type_CS"/>
</dbReference>
<dbReference type="PRINTS" id="PR00598">
    <property type="entry name" value="HTHMARR"/>
</dbReference>
<keyword evidence="2" id="KW-0238">DNA-binding</keyword>
<dbReference type="PANTHER" id="PTHR42756:SF1">
    <property type="entry name" value="TRANSCRIPTIONAL REPRESSOR OF EMRAB OPERON"/>
    <property type="match status" value="1"/>
</dbReference>
<dbReference type="OrthoDB" id="9799663at2"/>
<protein>
    <submittedName>
        <fullName evidence="5">Organic hydroperoxide resistance transcriptional regulator</fullName>
    </submittedName>
</protein>
<evidence type="ECO:0000256" key="3">
    <source>
        <dbReference type="ARBA" id="ARBA00023163"/>
    </source>
</evidence>
<dbReference type="GO" id="GO:0003700">
    <property type="term" value="F:DNA-binding transcription factor activity"/>
    <property type="evidence" value="ECO:0007669"/>
    <property type="project" value="InterPro"/>
</dbReference>
<dbReference type="Pfam" id="PF01047">
    <property type="entry name" value="MarR"/>
    <property type="match status" value="1"/>
</dbReference>
<gene>
    <name evidence="5" type="primary">ohrR_2</name>
    <name evidence="5" type="ORF">SPTER_43900</name>
</gene>
<reference evidence="5 6" key="1">
    <citation type="submission" date="2019-02" db="EMBL/GenBank/DDBJ databases">
        <title>Closed genome of Sporomusa termitida DSM 4440.</title>
        <authorList>
            <person name="Poehlein A."/>
            <person name="Daniel R."/>
        </authorList>
    </citation>
    <scope>NUCLEOTIDE SEQUENCE [LARGE SCALE GENOMIC DNA]</scope>
    <source>
        <strain evidence="5 6">DSM 4440</strain>
    </source>
</reference>
<dbReference type="InterPro" id="IPR036390">
    <property type="entry name" value="WH_DNA-bd_sf"/>
</dbReference>